<dbReference type="AlphaFoldDB" id="A0A090BFM8"/>
<evidence type="ECO:0000256" key="1">
    <source>
        <dbReference type="SAM" id="SignalP"/>
    </source>
</evidence>
<sequence length="110" mass="12370">MSKKALLCAALHVWMRFVAKYAMPLASSVTHSFTARWRSLRRLLNVTLCSRAACTCRRLSGIIDNRSAGYLAHLVHTNYDTSCTYMRFSCTARPSGFCALNSLPELQLVH</sequence>
<protein>
    <submittedName>
        <fullName evidence="2">RxLR effector candidate protein</fullName>
    </submittedName>
</protein>
<name>A0A090BFM8_HYAAE</name>
<accession>A0A090BFM8</accession>
<feature type="signal peptide" evidence="1">
    <location>
        <begin position="1"/>
        <end position="22"/>
    </location>
</feature>
<dbReference type="EMBL" id="AB922494">
    <property type="protein sequence ID" value="BAP69070.1"/>
    <property type="molecule type" value="mRNA"/>
</dbReference>
<organism evidence="2">
    <name type="scientific">Hyaloperonospora arabidopsidis (strain Emoy2)</name>
    <name type="common">Downy mildew agent</name>
    <name type="synonym">Peronospora arabidopsidis</name>
    <dbReference type="NCBI Taxonomy" id="559515"/>
    <lineage>
        <taxon>Eukaryota</taxon>
        <taxon>Sar</taxon>
        <taxon>Stramenopiles</taxon>
        <taxon>Oomycota</taxon>
        <taxon>Peronosporomycetes</taxon>
        <taxon>Peronosporales</taxon>
        <taxon>Peronosporaceae</taxon>
        <taxon>Hyaloperonospora</taxon>
    </lineage>
</organism>
<keyword evidence="1" id="KW-0732">Signal</keyword>
<gene>
    <name evidence="2" type="primary">HaRxLL170</name>
</gene>
<evidence type="ECO:0000313" key="2">
    <source>
        <dbReference type="EMBL" id="BAP69070.1"/>
    </source>
</evidence>
<proteinExistence type="evidence at transcript level"/>
<feature type="chain" id="PRO_5001853206" evidence="1">
    <location>
        <begin position="23"/>
        <end position="110"/>
    </location>
</feature>
<reference evidence="2" key="1">
    <citation type="journal article" date="2014" name="PLoS Pathog.">
        <title>Expression profiling during Arabidopsis/downy mildew interaction reveals a highly-expressed effector that attenuates responses to salicylic acid.</title>
        <authorList>
            <person name="Asai S."/>
            <person name="Rallapalli G."/>
            <person name="Piquerez S.J.M."/>
            <person name="Caillaud M.C."/>
            <person name="Furzer O.J."/>
            <person name="Ishaque N."/>
            <person name="Wirthmueller L."/>
            <person name="Fabro G."/>
            <person name="Shirasu K."/>
            <person name="Jones J.D.G."/>
        </authorList>
    </citation>
    <scope>NUCLEOTIDE SEQUENCE</scope>
    <source>
        <strain evidence="2">Emoy2</strain>
    </source>
</reference>
<feature type="non-terminal residue" evidence="2">
    <location>
        <position position="110"/>
    </location>
</feature>